<evidence type="ECO:0000259" key="2">
    <source>
        <dbReference type="PROSITE" id="PS51272"/>
    </source>
</evidence>
<reference evidence="3 4" key="1">
    <citation type="submission" date="2022-10" db="EMBL/GenBank/DDBJ databases">
        <title>Comparative genomic analysis of Cohnella hashimotonis sp. nov., isolated from the International Space Station.</title>
        <authorList>
            <person name="Simpson A."/>
            <person name="Venkateswaran K."/>
        </authorList>
    </citation>
    <scope>NUCLEOTIDE SEQUENCE [LARGE SCALE GENOMIC DNA]</scope>
    <source>
        <strain evidence="3 4">DSM 18997</strain>
    </source>
</reference>
<evidence type="ECO:0000313" key="4">
    <source>
        <dbReference type="Proteomes" id="UP001153387"/>
    </source>
</evidence>
<sequence length="1549" mass="162498">MAGATIKAIVNFEDIAIPVTTNSNAQFSNYPVKVKINEAIPLTFAPPEDPSKIYKPQVKFRDALNPGLTSVYPCTFVRTDAQDQTKSVYTCPAVTKSSTQSVELLYDSTNIESIPGAVKTKTMASIAPNSKLAGIFKSIVVYGTNMNGRGEVLLGTSPNPTVPATVSQTTSASLVVSVPAGMLSNSTDVTYYISINGVQRSVTIATAQNLSHTAFGSMAVVSDNQFKHSVIVAQSEKELTQQLGGRNPIVKLKGSFTASATVTGEYAFSGTTIINGGLTSYLPTGQSKLRVRDDAGGGVTITMDKVTLVAGAFNLLSESDASIELEKGVQYVTEYAKDPDGELLDPDKQNVEIAFDNRNQLTVLGSGMTAKITGAALLGNAMMFDGKVYFGMALPGSSNVGFGLNIDRLQYGADGQGSLSFQGVKADGYFTPGNDMSKKLLGGFGLGATAEGSIDTFESEYSVALDVDAKLANFAANMSLKKNSATGQFIPDTIKIVVGLGDGIPVTPALPIAKLTRVGGGVSGLADTITGNYKGVAPILILINGDLEVGSLIPGNGLLEFSDVQLAIGPSQISLSGNPKLLKMEVFDKFQAGIYVTNTSVSYQMQVAANILKNFSVILAGGNANLTYYRGGSYNLNGQLYGRLQIPEIEVGLFSIGPYTLLNSNIGLSDTNAYATFSVLGFGLKVNYAYGSGSVGVGRRTLRSIQSEQTGQTVFDENGNAAGQINAFSNVSLVASSDSTGRLRTLALTPSISTNDSGTVHTVSFPEGLTDDYAVLVSADSEDMSILDPDGNPYGLTYPVTLADGTPFYDDPNANAAVVSDNTIMIRLGRQPGDWTISSSQSFDSSVIAIAPVPKIAGTTYDAGTRTASWDLTGLDTETEDYRVEVRLSTDNGDDPTQTGAGVLVHTVDIVAGQVTDGIAGGSYAFTAQDLSYLQSGQYYPRVTLIGTPKSDASRTIPYASLNAKQAMDVVNPLAPDSVSAVSVSAGGGGTIHATWSAVSNAHGYLIRLLDADGNAVMSPLKYTDEIGSDGNPTGNQIAHAGRPIEYQISADDAVGGAFAIDFGGMEPGNSYKLAVTPYASADPSDSNASSIYGASTVTAVVDVPLVKTPVIHVAPSLGAISSDSLLGNVLTVNGDFKLDVATTYVSAEDGQSRDLNAKFTVWQSDGTIDAVTNMPNFNRIYISSDYEPRISVPISVDGDAGSSLIRIVAENDQGDVYEYGLAVHYNHLPPALFVETGPDGKIVTDSEGRYQIQGSTVPYATVLDSRGSRTTADNMGKFSMSGTLNADKKTYITLTAIDYVGNLSQDDVTIVKGNESDDPGTDPGTNPGTDPGTNPGTNPGKDGVPAGTGQTDGSTDNGNPPKSTFKDVHAEAPWAEAAIEKAYKMGLVAGRAPEVFAPNSDTRRAEAIAMLVRARQLTIGNQADLDAAAAFFADWNELAEWSKPYAAAAYANGLISGSAHNGKHYVKGSSFVTRAEIAVLFQNAYQLKADASNRKTFLDRIPSWAANSVEILASNGAINGYPNATFMPGSNATRAEVVLMLMRLIERE</sequence>
<dbReference type="RefSeq" id="WP_277568851.1">
    <property type="nucleotide sequence ID" value="NZ_JAPDHZ010000008.1"/>
</dbReference>
<organism evidence="3 4">
    <name type="scientific">Cohnella ginsengisoli</name>
    <dbReference type="NCBI Taxonomy" id="425004"/>
    <lineage>
        <taxon>Bacteria</taxon>
        <taxon>Bacillati</taxon>
        <taxon>Bacillota</taxon>
        <taxon>Bacilli</taxon>
        <taxon>Bacillales</taxon>
        <taxon>Paenibacillaceae</taxon>
        <taxon>Cohnella</taxon>
    </lineage>
</organism>
<dbReference type="PROSITE" id="PS51272">
    <property type="entry name" value="SLH"/>
    <property type="match status" value="3"/>
</dbReference>
<feature type="compositionally biased region" description="Polar residues" evidence="1">
    <location>
        <begin position="1324"/>
        <end position="1338"/>
    </location>
</feature>
<dbReference type="Proteomes" id="UP001153387">
    <property type="component" value="Unassembled WGS sequence"/>
</dbReference>
<protein>
    <submittedName>
        <fullName evidence="3">S-layer homology domain-containing protein</fullName>
    </submittedName>
</protein>
<proteinExistence type="predicted"/>
<feature type="domain" description="SLH" evidence="2">
    <location>
        <begin position="1363"/>
        <end position="1426"/>
    </location>
</feature>
<feature type="domain" description="SLH" evidence="2">
    <location>
        <begin position="1430"/>
        <end position="1492"/>
    </location>
</feature>
<evidence type="ECO:0000313" key="3">
    <source>
        <dbReference type="EMBL" id="MDG0795153.1"/>
    </source>
</evidence>
<comment type="caution">
    <text evidence="3">The sequence shown here is derived from an EMBL/GenBank/DDBJ whole genome shotgun (WGS) entry which is preliminary data.</text>
</comment>
<evidence type="ECO:0000256" key="1">
    <source>
        <dbReference type="SAM" id="MobiDB-lite"/>
    </source>
</evidence>
<keyword evidence="4" id="KW-1185">Reference proteome</keyword>
<accession>A0A9X4QQQ7</accession>
<dbReference type="Pfam" id="PF00395">
    <property type="entry name" value="SLH"/>
    <property type="match status" value="2"/>
</dbReference>
<feature type="compositionally biased region" description="Polar residues" evidence="1">
    <location>
        <begin position="1349"/>
        <end position="1363"/>
    </location>
</feature>
<feature type="domain" description="SLH" evidence="2">
    <location>
        <begin position="1493"/>
        <end position="1549"/>
    </location>
</feature>
<dbReference type="InterPro" id="IPR001119">
    <property type="entry name" value="SLH_dom"/>
</dbReference>
<gene>
    <name evidence="3" type="ORF">OMP38_33260</name>
</gene>
<feature type="region of interest" description="Disordered" evidence="1">
    <location>
        <begin position="1311"/>
        <end position="1367"/>
    </location>
</feature>
<dbReference type="EMBL" id="JAPDHZ010000008">
    <property type="protein sequence ID" value="MDG0795153.1"/>
    <property type="molecule type" value="Genomic_DNA"/>
</dbReference>
<name>A0A9X4QQQ7_9BACL</name>